<accession>A0AA37X032</accession>
<dbReference type="PROSITE" id="PS51900">
    <property type="entry name" value="CB"/>
    <property type="match status" value="1"/>
</dbReference>
<organism evidence="6 7">
    <name type="scientific">Cypionkella aquatica</name>
    <dbReference type="NCBI Taxonomy" id="1756042"/>
    <lineage>
        <taxon>Bacteria</taxon>
        <taxon>Pseudomonadati</taxon>
        <taxon>Pseudomonadota</taxon>
        <taxon>Alphaproteobacteria</taxon>
        <taxon>Rhodobacterales</taxon>
        <taxon>Paracoccaceae</taxon>
        <taxon>Cypionkella</taxon>
    </lineage>
</organism>
<dbReference type="InterPro" id="IPR050808">
    <property type="entry name" value="Phage_Integrase"/>
</dbReference>
<evidence type="ECO:0000256" key="4">
    <source>
        <dbReference type="PROSITE-ProRule" id="PRU01248"/>
    </source>
</evidence>
<evidence type="ECO:0000256" key="3">
    <source>
        <dbReference type="ARBA" id="ARBA00023125"/>
    </source>
</evidence>
<sequence length="280" mass="31415">MPEKLTQALVRRAMEDHTPGTQLYDSEVAGLRLVVGKTSCSFKHVGRVNDGTGRYVSIIVGRTDEMSLTTARSRSVELRQALARGEDPRTPKSKMPTLEEVLSRYEETRKNDLQPTTLRSYRTHLKPVWKDLAKLPMDKMDRDTVRRLHERVTKKNGPSAANHVARVLKLLHNDAARTLDLPPNPISRAVRLNKEHPRQWAISGDDLPKLWRELDAMEDRVRAACWLLMLTTGLRSGNARAIRWEALPSLCVAAVRAFGPRAPGACSSTLTESNCPATLK</sequence>
<protein>
    <recommendedName>
        <fullName evidence="5">Core-binding (CB) domain-containing protein</fullName>
    </recommendedName>
</protein>
<dbReference type="EMBL" id="BSPP01000007">
    <property type="protein sequence ID" value="GLS86837.1"/>
    <property type="molecule type" value="Genomic_DNA"/>
</dbReference>
<dbReference type="Gene3D" id="1.10.150.130">
    <property type="match status" value="1"/>
</dbReference>
<dbReference type="PANTHER" id="PTHR30629">
    <property type="entry name" value="PROPHAGE INTEGRASE"/>
    <property type="match status" value="1"/>
</dbReference>
<evidence type="ECO:0000256" key="2">
    <source>
        <dbReference type="ARBA" id="ARBA00022908"/>
    </source>
</evidence>
<dbReference type="InterPro" id="IPR044068">
    <property type="entry name" value="CB"/>
</dbReference>
<keyword evidence="2" id="KW-0229">DNA integration</keyword>
<evidence type="ECO:0000313" key="6">
    <source>
        <dbReference type="EMBL" id="GLS86837.1"/>
    </source>
</evidence>
<reference evidence="6 7" key="1">
    <citation type="journal article" date="2014" name="Int. J. Syst. Evol. Microbiol.">
        <title>Complete genome sequence of Corynebacterium casei LMG S-19264T (=DSM 44701T), isolated from a smear-ripened cheese.</title>
        <authorList>
            <consortium name="US DOE Joint Genome Institute (JGI-PGF)"/>
            <person name="Walter F."/>
            <person name="Albersmeier A."/>
            <person name="Kalinowski J."/>
            <person name="Ruckert C."/>
        </authorList>
    </citation>
    <scope>NUCLEOTIDE SEQUENCE [LARGE SCALE GENOMIC DNA]</scope>
    <source>
        <strain evidence="6 7">NBRC 111766</strain>
    </source>
</reference>
<dbReference type="InterPro" id="IPR038488">
    <property type="entry name" value="Integrase_DNA-bd_sf"/>
</dbReference>
<dbReference type="InterPro" id="IPR011010">
    <property type="entry name" value="DNA_brk_join_enz"/>
</dbReference>
<evidence type="ECO:0000256" key="1">
    <source>
        <dbReference type="ARBA" id="ARBA00008857"/>
    </source>
</evidence>
<dbReference type="InterPro" id="IPR025166">
    <property type="entry name" value="Integrase_DNA_bind_dom"/>
</dbReference>
<keyword evidence="7" id="KW-1185">Reference proteome</keyword>
<dbReference type="InterPro" id="IPR010998">
    <property type="entry name" value="Integrase_recombinase_N"/>
</dbReference>
<keyword evidence="3 4" id="KW-0238">DNA-binding</keyword>
<dbReference type="Proteomes" id="UP001157355">
    <property type="component" value="Unassembled WGS sequence"/>
</dbReference>
<proteinExistence type="inferred from homology"/>
<dbReference type="GO" id="GO:0003677">
    <property type="term" value="F:DNA binding"/>
    <property type="evidence" value="ECO:0007669"/>
    <property type="project" value="UniProtKB-UniRule"/>
</dbReference>
<dbReference type="Pfam" id="PF13356">
    <property type="entry name" value="Arm-DNA-bind_3"/>
    <property type="match status" value="1"/>
</dbReference>
<comment type="caution">
    <text evidence="6">The sequence shown here is derived from an EMBL/GenBank/DDBJ whole genome shotgun (WGS) entry which is preliminary data.</text>
</comment>
<dbReference type="Gene3D" id="3.30.160.390">
    <property type="entry name" value="Integrase, DNA-binding domain"/>
    <property type="match status" value="1"/>
</dbReference>
<feature type="domain" description="Core-binding (CB)" evidence="5">
    <location>
        <begin position="96"/>
        <end position="176"/>
    </location>
</feature>
<comment type="similarity">
    <text evidence="1">Belongs to the 'phage' integrase family.</text>
</comment>
<dbReference type="AlphaFoldDB" id="A0AA37X032"/>
<dbReference type="PANTHER" id="PTHR30629:SF2">
    <property type="entry name" value="PROPHAGE INTEGRASE INTS-RELATED"/>
    <property type="match status" value="1"/>
</dbReference>
<evidence type="ECO:0000313" key="7">
    <source>
        <dbReference type="Proteomes" id="UP001157355"/>
    </source>
</evidence>
<gene>
    <name evidence="6" type="ORF">GCM10010873_18110</name>
</gene>
<dbReference type="GO" id="GO:0015074">
    <property type="term" value="P:DNA integration"/>
    <property type="evidence" value="ECO:0007669"/>
    <property type="project" value="UniProtKB-KW"/>
</dbReference>
<name>A0AA37X032_9RHOB</name>
<dbReference type="RefSeq" id="WP_284325030.1">
    <property type="nucleotide sequence ID" value="NZ_BSPP01000007.1"/>
</dbReference>
<evidence type="ECO:0000259" key="5">
    <source>
        <dbReference type="PROSITE" id="PS51900"/>
    </source>
</evidence>
<dbReference type="SUPFAM" id="SSF56349">
    <property type="entry name" value="DNA breaking-rejoining enzymes"/>
    <property type="match status" value="1"/>
</dbReference>